<feature type="transmembrane region" description="Helical" evidence="1">
    <location>
        <begin position="73"/>
        <end position="94"/>
    </location>
</feature>
<name>A0A4R5LBV5_9BURK</name>
<sequence length="190" mass="20933">MTRWNLFGVLTVIVTLFALTAYAIAPNGVESLQYAIRATARTSFVLFLAVFLATSFARLVPSALTRALVRERRYIGLSFAASQLLHAIALIIYIRIAPEAFWVGRTPATNIPGSIGYLMILLLSITSFATPARLIGPANWKKLHLTGVWILAVIFAGSFLTRVHHHAAYLVPGMMMVVAMLLRMGERFEG</sequence>
<keyword evidence="1" id="KW-0472">Membrane</keyword>
<feature type="transmembrane region" description="Helical" evidence="1">
    <location>
        <begin position="114"/>
        <end position="136"/>
    </location>
</feature>
<organism evidence="2 3">
    <name type="scientific">Paraburkholderia guartelaensis</name>
    <dbReference type="NCBI Taxonomy" id="2546446"/>
    <lineage>
        <taxon>Bacteria</taxon>
        <taxon>Pseudomonadati</taxon>
        <taxon>Pseudomonadota</taxon>
        <taxon>Betaproteobacteria</taxon>
        <taxon>Burkholderiales</taxon>
        <taxon>Burkholderiaceae</taxon>
        <taxon>Paraburkholderia</taxon>
    </lineage>
</organism>
<reference evidence="2 3" key="1">
    <citation type="submission" date="2019-03" db="EMBL/GenBank/DDBJ databases">
        <title>Paraburkholderia sp. isolated from native Mimosa gymnas in Guartela State Park, Brazil.</title>
        <authorList>
            <person name="Paulitsch F."/>
            <person name="Hungria M."/>
            <person name="Delamuta J.R.M."/>
            <person name="Ribeiro R.A."/>
            <person name="Dall'Agnol R."/>
            <person name="Silva J.S.B."/>
        </authorList>
    </citation>
    <scope>NUCLEOTIDE SEQUENCE [LARGE SCALE GENOMIC DNA]</scope>
    <source>
        <strain evidence="2 3">CNPSo 3008</strain>
    </source>
</reference>
<feature type="transmembrane region" description="Helical" evidence="1">
    <location>
        <begin position="39"/>
        <end position="61"/>
    </location>
</feature>
<feature type="transmembrane region" description="Helical" evidence="1">
    <location>
        <begin position="143"/>
        <end position="161"/>
    </location>
</feature>
<proteinExistence type="predicted"/>
<evidence type="ECO:0000256" key="1">
    <source>
        <dbReference type="SAM" id="Phobius"/>
    </source>
</evidence>
<dbReference type="EMBL" id="SMOD01000014">
    <property type="protein sequence ID" value="TDG06617.1"/>
    <property type="molecule type" value="Genomic_DNA"/>
</dbReference>
<keyword evidence="1" id="KW-1133">Transmembrane helix</keyword>
<dbReference type="AlphaFoldDB" id="A0A4R5LBV5"/>
<evidence type="ECO:0008006" key="4">
    <source>
        <dbReference type="Google" id="ProtNLM"/>
    </source>
</evidence>
<dbReference type="Proteomes" id="UP000295606">
    <property type="component" value="Unassembled WGS sequence"/>
</dbReference>
<comment type="caution">
    <text evidence="2">The sequence shown here is derived from an EMBL/GenBank/DDBJ whole genome shotgun (WGS) entry which is preliminary data.</text>
</comment>
<feature type="transmembrane region" description="Helical" evidence="1">
    <location>
        <begin position="167"/>
        <end position="185"/>
    </location>
</feature>
<gene>
    <name evidence="2" type="ORF">E1N52_20040</name>
</gene>
<accession>A0A4R5LBV5</accession>
<evidence type="ECO:0000313" key="2">
    <source>
        <dbReference type="EMBL" id="TDG06617.1"/>
    </source>
</evidence>
<dbReference type="OrthoDB" id="552353at2"/>
<protein>
    <recommendedName>
        <fullName evidence="4">Ferric oxidoreductase domain-containing protein</fullName>
    </recommendedName>
</protein>
<keyword evidence="1" id="KW-0812">Transmembrane</keyword>
<evidence type="ECO:0000313" key="3">
    <source>
        <dbReference type="Proteomes" id="UP000295606"/>
    </source>
</evidence>